<protein>
    <recommendedName>
        <fullName evidence="3">NAD-dependent epimerase/dehydratase domain-containing protein</fullName>
    </recommendedName>
</protein>
<evidence type="ECO:0000259" key="3">
    <source>
        <dbReference type="Pfam" id="PF01370"/>
    </source>
</evidence>
<dbReference type="OrthoDB" id="2735536at2759"/>
<evidence type="ECO:0000313" key="5">
    <source>
        <dbReference type="Proteomes" id="UP000886653"/>
    </source>
</evidence>
<feature type="domain" description="NAD-dependent epimerase/dehydratase" evidence="3">
    <location>
        <begin position="10"/>
        <end position="270"/>
    </location>
</feature>
<evidence type="ECO:0000256" key="2">
    <source>
        <dbReference type="ARBA" id="ARBA00023445"/>
    </source>
</evidence>
<dbReference type="InterPro" id="IPR001509">
    <property type="entry name" value="Epimerase_deHydtase"/>
</dbReference>
<dbReference type="GO" id="GO:0016616">
    <property type="term" value="F:oxidoreductase activity, acting on the CH-OH group of donors, NAD or NADP as acceptor"/>
    <property type="evidence" value="ECO:0007669"/>
    <property type="project" value="TreeGrafter"/>
</dbReference>
<dbReference type="PANTHER" id="PTHR10366">
    <property type="entry name" value="NAD DEPENDENT EPIMERASE/DEHYDRATASE"/>
    <property type="match status" value="1"/>
</dbReference>
<dbReference type="Proteomes" id="UP000886653">
    <property type="component" value="Unassembled WGS sequence"/>
</dbReference>
<keyword evidence="1" id="KW-0560">Oxidoreductase</keyword>
<dbReference type="SUPFAM" id="SSF51735">
    <property type="entry name" value="NAD(P)-binding Rossmann-fold domains"/>
    <property type="match status" value="1"/>
</dbReference>
<gene>
    <name evidence="4" type="ORF">CROQUDRAFT_661438</name>
</gene>
<dbReference type="CDD" id="cd05227">
    <property type="entry name" value="AR_SDR_e"/>
    <property type="match status" value="1"/>
</dbReference>
<comment type="similarity">
    <text evidence="2">Belongs to the NAD(P)-dependent epimerase/dehydratase family. Dihydroflavonol-4-reductase subfamily.</text>
</comment>
<dbReference type="AlphaFoldDB" id="A0A9P6NBX3"/>
<sequence length="359" mass="39612">MPAITPGSHVLVSGASGYIAAWTCQLLLERGFKVRGTVRSKEKGDYLSNQFEKFGEKWSYAIVEELTSPSGFDEAIKGIDGVAHIASPFHYKMTDPYKDYIEPAVNGTLSILKSANGPNGESVKRIVITSSLGAIARPRSGASELDEVAHVITEADWNEECPKLVKEKGSETPAFDAYCASKTLAEKAAWEFVEEEKPKFDLVTICPPYNFGPVIHQVTSANSLNTSVKAFYEYLVGIGDIEALKRPSGYVVDVRDVATAHIQALVVEQAGGKRYGVSERRFSWQETLDVIHSHNHHQYWPKAPIGTPGLGKTLAARQPLFDASKVCRELGLEYRPFETTILDMSSSLYALFKKWDTQS</sequence>
<dbReference type="Gene3D" id="3.40.50.720">
    <property type="entry name" value="NAD(P)-binding Rossmann-like Domain"/>
    <property type="match status" value="1"/>
</dbReference>
<accession>A0A9P6NBX3</accession>
<name>A0A9P6NBX3_9BASI</name>
<dbReference type="EMBL" id="MU167323">
    <property type="protein sequence ID" value="KAG0143279.1"/>
    <property type="molecule type" value="Genomic_DNA"/>
</dbReference>
<organism evidence="4 5">
    <name type="scientific">Cronartium quercuum f. sp. fusiforme G11</name>
    <dbReference type="NCBI Taxonomy" id="708437"/>
    <lineage>
        <taxon>Eukaryota</taxon>
        <taxon>Fungi</taxon>
        <taxon>Dikarya</taxon>
        <taxon>Basidiomycota</taxon>
        <taxon>Pucciniomycotina</taxon>
        <taxon>Pucciniomycetes</taxon>
        <taxon>Pucciniales</taxon>
        <taxon>Coleosporiaceae</taxon>
        <taxon>Cronartium</taxon>
    </lineage>
</organism>
<dbReference type="PANTHER" id="PTHR10366:SF564">
    <property type="entry name" value="STEROL-4-ALPHA-CARBOXYLATE 3-DEHYDROGENASE, DECARBOXYLATING"/>
    <property type="match status" value="1"/>
</dbReference>
<evidence type="ECO:0000313" key="4">
    <source>
        <dbReference type="EMBL" id="KAG0143279.1"/>
    </source>
</evidence>
<proteinExistence type="inferred from homology"/>
<comment type="caution">
    <text evidence="4">The sequence shown here is derived from an EMBL/GenBank/DDBJ whole genome shotgun (WGS) entry which is preliminary data.</text>
</comment>
<reference evidence="4" key="1">
    <citation type="submission" date="2013-11" db="EMBL/GenBank/DDBJ databases">
        <title>Genome sequence of the fusiform rust pathogen reveals effectors for host alternation and coevolution with pine.</title>
        <authorList>
            <consortium name="DOE Joint Genome Institute"/>
            <person name="Smith K."/>
            <person name="Pendleton A."/>
            <person name="Kubisiak T."/>
            <person name="Anderson C."/>
            <person name="Salamov A."/>
            <person name="Aerts A."/>
            <person name="Riley R."/>
            <person name="Clum A."/>
            <person name="Lindquist E."/>
            <person name="Ence D."/>
            <person name="Campbell M."/>
            <person name="Kronenberg Z."/>
            <person name="Feau N."/>
            <person name="Dhillon B."/>
            <person name="Hamelin R."/>
            <person name="Burleigh J."/>
            <person name="Smith J."/>
            <person name="Yandell M."/>
            <person name="Nelson C."/>
            <person name="Grigoriev I."/>
            <person name="Davis J."/>
        </authorList>
    </citation>
    <scope>NUCLEOTIDE SEQUENCE</scope>
    <source>
        <strain evidence="4">G11</strain>
    </source>
</reference>
<dbReference type="InterPro" id="IPR050425">
    <property type="entry name" value="NAD(P)_dehydrat-like"/>
</dbReference>
<dbReference type="InterPro" id="IPR036291">
    <property type="entry name" value="NAD(P)-bd_dom_sf"/>
</dbReference>
<evidence type="ECO:0000256" key="1">
    <source>
        <dbReference type="ARBA" id="ARBA00023002"/>
    </source>
</evidence>
<dbReference type="Pfam" id="PF01370">
    <property type="entry name" value="Epimerase"/>
    <property type="match status" value="1"/>
</dbReference>
<keyword evidence="5" id="KW-1185">Reference proteome</keyword>